<dbReference type="PATRIC" id="fig|162209.4.peg.5058"/>
<evidence type="ECO:0000313" key="1">
    <source>
        <dbReference type="EMBL" id="ALS25062.1"/>
    </source>
</evidence>
<organism evidence="1 2">
    <name type="scientific">Paenibacillus naphthalenovorans</name>
    <dbReference type="NCBI Taxonomy" id="162209"/>
    <lineage>
        <taxon>Bacteria</taxon>
        <taxon>Bacillati</taxon>
        <taxon>Bacillota</taxon>
        <taxon>Bacilli</taxon>
        <taxon>Bacillales</taxon>
        <taxon>Paenibacillaceae</taxon>
        <taxon>Paenibacillus</taxon>
    </lineage>
</organism>
<dbReference type="Gene3D" id="3.40.50.300">
    <property type="entry name" value="P-loop containing nucleotide triphosphate hydrolases"/>
    <property type="match status" value="1"/>
</dbReference>
<gene>
    <name evidence="1" type="ORF">IJ22_48000</name>
</gene>
<name>A0A0U2VWG3_9BACL</name>
<dbReference type="STRING" id="162209.IJ22_48000"/>
<sequence length="102" mass="11720">MPSHRIRTMEAFRKTHESHNHEERTAIDALSMNVLVSGDRLITLNEEVIPALKRGEWVLCDRYTYTGNICCSDPIIQSISERFIQPDLAIVKINVKILKKIS</sequence>
<dbReference type="SUPFAM" id="SSF52540">
    <property type="entry name" value="P-loop containing nucleoside triphosphate hydrolases"/>
    <property type="match status" value="1"/>
</dbReference>
<proteinExistence type="predicted"/>
<protein>
    <submittedName>
        <fullName evidence="1">Uncharacterized protein</fullName>
    </submittedName>
</protein>
<evidence type="ECO:0000313" key="2">
    <source>
        <dbReference type="Proteomes" id="UP000061660"/>
    </source>
</evidence>
<reference evidence="2" key="1">
    <citation type="submission" date="2015-12" db="EMBL/GenBank/DDBJ databases">
        <title>Complete genome sequences of two moderately thermophilic Paenibacillus species.</title>
        <authorList>
            <person name="Butler R.III."/>
            <person name="Wang J."/>
            <person name="Stark B.C."/>
            <person name="Pombert J.-F."/>
        </authorList>
    </citation>
    <scope>NUCLEOTIDE SEQUENCE [LARGE SCALE GENOMIC DNA]</scope>
    <source>
        <strain evidence="2">32O-Y</strain>
    </source>
</reference>
<dbReference type="AlphaFoldDB" id="A0A0U2VWG3"/>
<dbReference type="InterPro" id="IPR027417">
    <property type="entry name" value="P-loop_NTPase"/>
</dbReference>
<dbReference type="EMBL" id="CP013652">
    <property type="protein sequence ID" value="ALS25062.1"/>
    <property type="molecule type" value="Genomic_DNA"/>
</dbReference>
<reference evidence="1 2" key="2">
    <citation type="journal article" date="2016" name="Genome Announc.">
        <title>Complete Genome Sequences of Two Interactive Moderate Thermophiles, Paenibacillus napthalenovorans 32O-Y and Paenibacillus sp. 32O-W.</title>
        <authorList>
            <person name="Butler R.R.III."/>
            <person name="Wang J."/>
            <person name="Stark B.C."/>
            <person name="Pombert J.F."/>
        </authorList>
    </citation>
    <scope>NUCLEOTIDE SEQUENCE [LARGE SCALE GENOMIC DNA]</scope>
    <source>
        <strain evidence="1 2">32O-Y</strain>
    </source>
</reference>
<accession>A0A0U2VWG3</accession>
<keyword evidence="2" id="KW-1185">Reference proteome</keyword>
<dbReference type="Proteomes" id="UP000061660">
    <property type="component" value="Chromosome"/>
</dbReference>
<dbReference type="KEGG" id="pnp:IJ22_48000"/>